<evidence type="ECO:0000256" key="10">
    <source>
        <dbReference type="ARBA" id="ARBA00076259"/>
    </source>
</evidence>
<protein>
    <recommendedName>
        <fullName evidence="9">Polycomb protein esc</fullName>
    </recommendedName>
    <alternativeName>
        <fullName evidence="10">Protein extra sex combs</fullName>
    </alternativeName>
</protein>
<evidence type="ECO:0000256" key="12">
    <source>
        <dbReference type="SAM" id="MobiDB-lite"/>
    </source>
</evidence>
<gene>
    <name evidence="13" type="ORF">TKK_001166</name>
</gene>
<dbReference type="InterPro" id="IPR001680">
    <property type="entry name" value="WD40_rpt"/>
</dbReference>
<evidence type="ECO:0000313" key="14">
    <source>
        <dbReference type="Proteomes" id="UP001627154"/>
    </source>
</evidence>
<comment type="caution">
    <text evidence="13">The sequence shown here is derived from an EMBL/GenBank/DDBJ whole genome shotgun (WGS) entry which is preliminary data.</text>
</comment>
<keyword evidence="5" id="KW-0677">Repeat</keyword>
<dbReference type="PROSITE" id="PS50294">
    <property type="entry name" value="WD_REPEATS_REGION"/>
    <property type="match status" value="2"/>
</dbReference>
<evidence type="ECO:0000256" key="5">
    <source>
        <dbReference type="ARBA" id="ARBA00022737"/>
    </source>
</evidence>
<evidence type="ECO:0000313" key="13">
    <source>
        <dbReference type="EMBL" id="KAL3407100.1"/>
    </source>
</evidence>
<dbReference type="PANTHER" id="PTHR10253">
    <property type="entry name" value="POLYCOMB PROTEIN"/>
    <property type="match status" value="1"/>
</dbReference>
<evidence type="ECO:0000256" key="11">
    <source>
        <dbReference type="PROSITE-ProRule" id="PRU00221"/>
    </source>
</evidence>
<keyword evidence="4 11" id="KW-0853">WD repeat</keyword>
<evidence type="ECO:0000256" key="6">
    <source>
        <dbReference type="ARBA" id="ARBA00023015"/>
    </source>
</evidence>
<proteinExistence type="inferred from homology"/>
<dbReference type="InterPro" id="IPR019775">
    <property type="entry name" value="WD40_repeat_CS"/>
</dbReference>
<evidence type="ECO:0000256" key="1">
    <source>
        <dbReference type="ARBA" id="ARBA00004123"/>
    </source>
</evidence>
<reference evidence="13 14" key="1">
    <citation type="journal article" date="2024" name="bioRxiv">
        <title>A reference genome for Trichogramma kaykai: A tiny desert-dwelling parasitoid wasp with competing sex-ratio distorters.</title>
        <authorList>
            <person name="Culotta J."/>
            <person name="Lindsey A.R."/>
        </authorList>
    </citation>
    <scope>NUCLEOTIDE SEQUENCE [LARGE SCALE GENOMIC DNA]</scope>
    <source>
        <strain evidence="13 14">KSX58</strain>
    </source>
</reference>
<accession>A0ABD2XP15</accession>
<dbReference type="InterPro" id="IPR015943">
    <property type="entry name" value="WD40/YVTN_repeat-like_dom_sf"/>
</dbReference>
<name>A0ABD2XP15_9HYME</name>
<comment type="subcellular location">
    <subcellularLocation>
        <location evidence="1">Nucleus</location>
    </subcellularLocation>
</comment>
<comment type="similarity">
    <text evidence="2">Belongs to the WD repeat ESC family.</text>
</comment>
<dbReference type="EMBL" id="JBJJXI010000018">
    <property type="protein sequence ID" value="KAL3407100.1"/>
    <property type="molecule type" value="Genomic_DNA"/>
</dbReference>
<dbReference type="AlphaFoldDB" id="A0ABD2XP15"/>
<organism evidence="13 14">
    <name type="scientific">Trichogramma kaykai</name>
    <dbReference type="NCBI Taxonomy" id="54128"/>
    <lineage>
        <taxon>Eukaryota</taxon>
        <taxon>Metazoa</taxon>
        <taxon>Ecdysozoa</taxon>
        <taxon>Arthropoda</taxon>
        <taxon>Hexapoda</taxon>
        <taxon>Insecta</taxon>
        <taxon>Pterygota</taxon>
        <taxon>Neoptera</taxon>
        <taxon>Endopterygota</taxon>
        <taxon>Hymenoptera</taxon>
        <taxon>Apocrita</taxon>
        <taxon>Proctotrupomorpha</taxon>
        <taxon>Chalcidoidea</taxon>
        <taxon>Trichogrammatidae</taxon>
        <taxon>Trichogramma</taxon>
    </lineage>
</organism>
<evidence type="ECO:0000256" key="9">
    <source>
        <dbReference type="ARBA" id="ARBA00072179"/>
    </source>
</evidence>
<keyword evidence="3" id="KW-0678">Repressor</keyword>
<evidence type="ECO:0000256" key="8">
    <source>
        <dbReference type="ARBA" id="ARBA00023242"/>
    </source>
</evidence>
<dbReference type="SUPFAM" id="SSF50978">
    <property type="entry name" value="WD40 repeat-like"/>
    <property type="match status" value="1"/>
</dbReference>
<keyword evidence="7" id="KW-0804">Transcription</keyword>
<feature type="compositionally biased region" description="Polar residues" evidence="12">
    <location>
        <begin position="29"/>
        <end position="44"/>
    </location>
</feature>
<keyword evidence="8" id="KW-0539">Nucleus</keyword>
<evidence type="ECO:0000256" key="2">
    <source>
        <dbReference type="ARBA" id="ARBA00008075"/>
    </source>
</evidence>
<dbReference type="PROSITE" id="PS50082">
    <property type="entry name" value="WD_REPEATS_2"/>
    <property type="match status" value="2"/>
</dbReference>
<feature type="repeat" description="WD" evidence="11">
    <location>
        <begin position="221"/>
        <end position="262"/>
    </location>
</feature>
<keyword evidence="6" id="KW-0805">Transcription regulation</keyword>
<dbReference type="InterPro" id="IPR051243">
    <property type="entry name" value="PcG_WD-repeat"/>
</dbReference>
<dbReference type="GO" id="GO:0005634">
    <property type="term" value="C:nucleus"/>
    <property type="evidence" value="ECO:0007669"/>
    <property type="project" value="UniProtKB-SubCell"/>
</dbReference>
<keyword evidence="14" id="KW-1185">Reference proteome</keyword>
<dbReference type="Gene3D" id="2.130.10.10">
    <property type="entry name" value="YVTN repeat-like/Quinoprotein amine dehydrogenase"/>
    <property type="match status" value="1"/>
</dbReference>
<feature type="repeat" description="WD" evidence="11">
    <location>
        <begin position="175"/>
        <end position="217"/>
    </location>
</feature>
<evidence type="ECO:0000256" key="3">
    <source>
        <dbReference type="ARBA" id="ARBA00022491"/>
    </source>
</evidence>
<feature type="region of interest" description="Disordered" evidence="12">
    <location>
        <begin position="1"/>
        <end position="64"/>
    </location>
</feature>
<dbReference type="InterPro" id="IPR036322">
    <property type="entry name" value="WD40_repeat_dom_sf"/>
</dbReference>
<dbReference type="PROSITE" id="PS00678">
    <property type="entry name" value="WD_REPEATS_1"/>
    <property type="match status" value="1"/>
</dbReference>
<evidence type="ECO:0000256" key="4">
    <source>
        <dbReference type="ARBA" id="ARBA00022574"/>
    </source>
</evidence>
<evidence type="ECO:0000256" key="7">
    <source>
        <dbReference type="ARBA" id="ARBA00023163"/>
    </source>
</evidence>
<dbReference type="SMART" id="SM00320">
    <property type="entry name" value="WD40"/>
    <property type="match status" value="7"/>
</dbReference>
<sequence length="428" mass="48800">MKRNNAKPRSYSSSHEDSENESDETEGSIGSNSTGCTQRSDTPTSRGKGRRKGRRRSSKPSKLKPVVEKSLYKFCHFVKEDHNQPLFSVQFNHHLKEGEPMVFATVGSNRVSIYECPEEGGVKLRQCYADPDAEENFYTCAWTHDDSGKPLLAVAGSRGVIRIISPVTMTCVKHYIGHGHSINELKVHPRDPNLLLSASKDHALRLWNIKSDVCVAIFGGVEGHRDEVLSADFDIEGFRIISCGMDHALKQWNLDKSEMLDAIKRSYTWSSNRHPFDSVLQHFPDFTTRDVHRNYVDCVKWLGDFILSKSCENCIVCWKPGRLGETKLRPNETSATVLHRFEFSQCDIWFIRFSMDFNQKILAMGNQAGRTYIWDLDVEEPSQARCFILQHPKCTSAIRQTSLSRDGKVLLCVCDDATVWRWNRDMSV</sequence>
<dbReference type="Proteomes" id="UP001627154">
    <property type="component" value="Unassembled WGS sequence"/>
</dbReference>
<dbReference type="FunFam" id="2.130.10.10:FF:000056">
    <property type="entry name" value="Polycomb protein eed"/>
    <property type="match status" value="1"/>
</dbReference>
<feature type="compositionally biased region" description="Basic residues" evidence="12">
    <location>
        <begin position="47"/>
        <end position="62"/>
    </location>
</feature>
<dbReference type="Pfam" id="PF00400">
    <property type="entry name" value="WD40"/>
    <property type="match status" value="2"/>
</dbReference>